<evidence type="ECO:0000256" key="1">
    <source>
        <dbReference type="ARBA" id="ARBA00001936"/>
    </source>
</evidence>
<protein>
    <recommendedName>
        <fullName evidence="5">Malic enzyme</fullName>
    </recommendedName>
</protein>
<organism evidence="10 11">
    <name type="scientific">Rhododendron simsii</name>
    <name type="common">Sims's rhododendron</name>
    <dbReference type="NCBI Taxonomy" id="118357"/>
    <lineage>
        <taxon>Eukaryota</taxon>
        <taxon>Viridiplantae</taxon>
        <taxon>Streptophyta</taxon>
        <taxon>Embryophyta</taxon>
        <taxon>Tracheophyta</taxon>
        <taxon>Spermatophyta</taxon>
        <taxon>Magnoliopsida</taxon>
        <taxon>eudicotyledons</taxon>
        <taxon>Gunneridae</taxon>
        <taxon>Pentapetalae</taxon>
        <taxon>asterids</taxon>
        <taxon>Ericales</taxon>
        <taxon>Ericaceae</taxon>
        <taxon>Ericoideae</taxon>
        <taxon>Rhodoreae</taxon>
        <taxon>Rhododendron</taxon>
    </lineage>
</organism>
<dbReference type="GO" id="GO:0004473">
    <property type="term" value="F:malate dehydrogenase (decarboxylating) (NADP+) activity"/>
    <property type="evidence" value="ECO:0007669"/>
    <property type="project" value="TreeGrafter"/>
</dbReference>
<feature type="region of interest" description="Disordered" evidence="7">
    <location>
        <begin position="282"/>
        <end position="302"/>
    </location>
</feature>
<dbReference type="OrthoDB" id="5365701at2759"/>
<reference evidence="10" key="1">
    <citation type="submission" date="2019-11" db="EMBL/GenBank/DDBJ databases">
        <authorList>
            <person name="Liu Y."/>
            <person name="Hou J."/>
            <person name="Li T.-Q."/>
            <person name="Guan C.-H."/>
            <person name="Wu X."/>
            <person name="Wu H.-Z."/>
            <person name="Ling F."/>
            <person name="Zhang R."/>
            <person name="Shi X.-G."/>
            <person name="Ren J.-P."/>
            <person name="Chen E.-F."/>
            <person name="Sun J.-M."/>
        </authorList>
    </citation>
    <scope>NUCLEOTIDE SEQUENCE</scope>
    <source>
        <strain evidence="10">Adult_tree_wgs_1</strain>
        <tissue evidence="10">Leaves</tissue>
    </source>
</reference>
<dbReference type="GO" id="GO:0009507">
    <property type="term" value="C:chloroplast"/>
    <property type="evidence" value="ECO:0007669"/>
    <property type="project" value="TreeGrafter"/>
</dbReference>
<dbReference type="Gene3D" id="3.40.50.10380">
    <property type="entry name" value="Malic enzyme, N-terminal domain"/>
    <property type="match status" value="1"/>
</dbReference>
<dbReference type="SUPFAM" id="SSF51735">
    <property type="entry name" value="NAD(P)-binding Rossmann-fold domains"/>
    <property type="match status" value="1"/>
</dbReference>
<dbReference type="GO" id="GO:0051287">
    <property type="term" value="F:NAD binding"/>
    <property type="evidence" value="ECO:0007669"/>
    <property type="project" value="InterPro"/>
</dbReference>
<gene>
    <name evidence="10" type="ORF">RHSIM_Rhsim05G0040800</name>
</gene>
<dbReference type="SMART" id="SM00919">
    <property type="entry name" value="Malic_M"/>
    <property type="match status" value="1"/>
</dbReference>
<dbReference type="PROSITE" id="PS00331">
    <property type="entry name" value="MALIC_ENZYMES"/>
    <property type="match status" value="1"/>
</dbReference>
<dbReference type="InterPro" id="IPR036291">
    <property type="entry name" value="NAD(P)-bd_dom_sf"/>
</dbReference>
<dbReference type="InterPro" id="IPR037062">
    <property type="entry name" value="Malic_N_dom_sf"/>
</dbReference>
<proteinExistence type="inferred from homology"/>
<dbReference type="SUPFAM" id="SSF53223">
    <property type="entry name" value="Aminoacid dehydrogenase-like, N-terminal domain"/>
    <property type="match status" value="1"/>
</dbReference>
<dbReference type="FunFam" id="3.40.50.10380:FF:000002">
    <property type="entry name" value="Malic enzyme"/>
    <property type="match status" value="1"/>
</dbReference>
<dbReference type="GO" id="GO:0006108">
    <property type="term" value="P:malate metabolic process"/>
    <property type="evidence" value="ECO:0007669"/>
    <property type="project" value="TreeGrafter"/>
</dbReference>
<feature type="domain" description="Malic enzyme N-terminal" evidence="9">
    <location>
        <begin position="392"/>
        <end position="573"/>
    </location>
</feature>
<keyword evidence="6" id="KW-0175">Coiled coil</keyword>
<dbReference type="GO" id="GO:0046872">
    <property type="term" value="F:metal ion binding"/>
    <property type="evidence" value="ECO:0007669"/>
    <property type="project" value="UniProtKB-KW"/>
</dbReference>
<keyword evidence="4 5" id="KW-0479">Metal-binding</keyword>
<dbReference type="Proteomes" id="UP000626092">
    <property type="component" value="Unassembled WGS sequence"/>
</dbReference>
<comment type="cofactor">
    <cofactor evidence="1">
        <name>Mn(2+)</name>
        <dbReference type="ChEBI" id="CHEBI:29035"/>
    </cofactor>
</comment>
<dbReference type="InterPro" id="IPR012301">
    <property type="entry name" value="Malic_N_dom"/>
</dbReference>
<evidence type="ECO:0000256" key="2">
    <source>
        <dbReference type="ARBA" id="ARBA00001946"/>
    </source>
</evidence>
<dbReference type="AlphaFoldDB" id="A0A834H9L5"/>
<feature type="region of interest" description="Disordered" evidence="7">
    <location>
        <begin position="22"/>
        <end position="46"/>
    </location>
</feature>
<name>A0A834H9L5_RHOSS</name>
<comment type="caution">
    <text evidence="10">The sequence shown here is derived from an EMBL/GenBank/DDBJ whole genome shotgun (WGS) entry which is preliminary data.</text>
</comment>
<evidence type="ECO:0000259" key="8">
    <source>
        <dbReference type="SMART" id="SM00919"/>
    </source>
</evidence>
<accession>A0A834H9L5</accession>
<dbReference type="NCBIfam" id="NF010052">
    <property type="entry name" value="PRK13529.1"/>
    <property type="match status" value="1"/>
</dbReference>
<feature type="coiled-coil region" evidence="6">
    <location>
        <begin position="99"/>
        <end position="179"/>
    </location>
</feature>
<evidence type="ECO:0000256" key="4">
    <source>
        <dbReference type="ARBA" id="ARBA00022723"/>
    </source>
</evidence>
<evidence type="ECO:0000256" key="3">
    <source>
        <dbReference type="ARBA" id="ARBA00008785"/>
    </source>
</evidence>
<feature type="compositionally biased region" description="Polar residues" evidence="7">
    <location>
        <begin position="30"/>
        <end position="39"/>
    </location>
</feature>
<dbReference type="Gene3D" id="3.40.50.720">
    <property type="entry name" value="NAD(P)-binding Rossmann-like Domain"/>
    <property type="match status" value="2"/>
</dbReference>
<keyword evidence="11" id="KW-1185">Reference proteome</keyword>
<dbReference type="PANTHER" id="PTHR23406">
    <property type="entry name" value="MALIC ENZYME-RELATED"/>
    <property type="match status" value="1"/>
</dbReference>
<evidence type="ECO:0000313" key="11">
    <source>
        <dbReference type="Proteomes" id="UP000626092"/>
    </source>
</evidence>
<feature type="domain" description="Malic enzyme NAD-binding" evidence="8">
    <location>
        <begin position="583"/>
        <end position="817"/>
    </location>
</feature>
<sequence>MISKKTDSFLYPVADRRATLVGKNSEKQPLLQSPASNGRGSRVKRTQLEAKDQGLLKTAISTGQSKEARLARFCVNDFQVCAGLSSRLQTYKYENEELRELLIAERELSEAHIKQLQRDISTAKSEATKVESNMTDALAAKDSVIEALVRYVDALKQQAALLEGNLALLQANMESIMRNGEPTETRMIQAAMERQFKLEHPAMEASTGLARIQLQKAAKLLGSGAVKATRFLWRFPTAPLLLLFYLRKGLGVLRVSLSSSGCGNGGGGGERESRVAMESTLKDPRDGAAAVDMDPKPTAGGGVGDVYGEDRATEDQIVTPWATYVASGLSLLRDPHYNKGLAFTEKERDGHYLHGLLPPMVITQQLQEKKMMHIIRQYEVPLQKYMAMMDLQERNERLFYKLLIDNVEELLPVVYTPTVGEACQKYGSIYRRPQGLYISLKEKGKILELLKNWPERSIQVIVVTDGERILGLGDLGCQGMGIPVGKLALYAALGGVRPSACLPVTIDVGSNNEQLLKDEFYIGLRQRRATGKEYDDLLHEFMTAVKQNYGEKVLIQFEDFANHNAFKLLAKYGTTHLTFNDDIQGTASVVLAGLLAALKLLGGTFGNQTFLFLGAGEAGTGIAELLALEISKQTKAPLEEARKKIWLVDSKGLIVSSRKDSLQHFKKPWAHEHEPVKDLLDAIKKPLILALSNPTSQSECTAEEAYTWSQKTNKSLSFKHKGRAIFASGSPFDPVEYNGIVYVPGQANNAYVFPGFGLGLVMSGAIRVHDEMLLAASEALAEEVTKENFDKGLIYPPLSNIRKISAHIAANVAAKAYELGAATRLPRPENLVKYAESCMYTPNYRSYR</sequence>
<dbReference type="EMBL" id="WJXA01000005">
    <property type="protein sequence ID" value="KAF7144098.1"/>
    <property type="molecule type" value="Genomic_DNA"/>
</dbReference>
<evidence type="ECO:0000313" key="10">
    <source>
        <dbReference type="EMBL" id="KAF7144098.1"/>
    </source>
</evidence>
<evidence type="ECO:0000256" key="5">
    <source>
        <dbReference type="RuleBase" id="RU003426"/>
    </source>
</evidence>
<dbReference type="SMART" id="SM01274">
    <property type="entry name" value="malic"/>
    <property type="match status" value="1"/>
</dbReference>
<dbReference type="InterPro" id="IPR001891">
    <property type="entry name" value="Malic_OxRdtase"/>
</dbReference>
<dbReference type="Pfam" id="PF00390">
    <property type="entry name" value="malic"/>
    <property type="match status" value="1"/>
</dbReference>
<dbReference type="InterPro" id="IPR012302">
    <property type="entry name" value="Malic_NAD-bd"/>
</dbReference>
<keyword evidence="5" id="KW-0560">Oxidoreductase</keyword>
<dbReference type="Pfam" id="PF03949">
    <property type="entry name" value="Malic_M"/>
    <property type="match status" value="1"/>
</dbReference>
<dbReference type="InterPro" id="IPR015884">
    <property type="entry name" value="Malic_enzyme_CS"/>
</dbReference>
<dbReference type="PANTHER" id="PTHR23406:SF64">
    <property type="entry name" value="NADP-DEPENDENT MALIC ENZYME 3"/>
    <property type="match status" value="1"/>
</dbReference>
<comment type="cofactor">
    <cofactor evidence="2">
        <name>Mg(2+)</name>
        <dbReference type="ChEBI" id="CHEBI:18420"/>
    </cofactor>
</comment>
<dbReference type="PRINTS" id="PR00072">
    <property type="entry name" value="MALOXRDTASE"/>
</dbReference>
<comment type="similarity">
    <text evidence="3 5">Belongs to the malic enzymes family.</text>
</comment>
<dbReference type="InterPro" id="IPR046346">
    <property type="entry name" value="Aminoacid_DH-like_N_sf"/>
</dbReference>
<evidence type="ECO:0000256" key="6">
    <source>
        <dbReference type="SAM" id="Coils"/>
    </source>
</evidence>
<evidence type="ECO:0000256" key="7">
    <source>
        <dbReference type="SAM" id="MobiDB-lite"/>
    </source>
</evidence>
<evidence type="ECO:0000259" key="9">
    <source>
        <dbReference type="SMART" id="SM01274"/>
    </source>
</evidence>